<feature type="transmembrane region" description="Helical" evidence="1">
    <location>
        <begin position="20"/>
        <end position="40"/>
    </location>
</feature>
<comment type="caution">
    <text evidence="2">The sequence shown here is derived from an EMBL/GenBank/DDBJ whole genome shotgun (WGS) entry which is preliminary data.</text>
</comment>
<dbReference type="AlphaFoldDB" id="A0A7K3M9Z9"/>
<dbReference type="Proteomes" id="UP000460435">
    <property type="component" value="Unassembled WGS sequence"/>
</dbReference>
<evidence type="ECO:0000256" key="1">
    <source>
        <dbReference type="SAM" id="Phobius"/>
    </source>
</evidence>
<evidence type="ECO:0000313" key="2">
    <source>
        <dbReference type="EMBL" id="NDL60161.1"/>
    </source>
</evidence>
<reference evidence="2 3" key="1">
    <citation type="submission" date="2019-11" db="EMBL/GenBank/DDBJ databases">
        <authorList>
            <person name="Li X.-J."/>
            <person name="Feng X.-M."/>
        </authorList>
    </citation>
    <scope>NUCLEOTIDE SEQUENCE [LARGE SCALE GENOMIC DNA]</scope>
    <source>
        <strain evidence="2 3">XMNu-373</strain>
    </source>
</reference>
<feature type="transmembrane region" description="Helical" evidence="1">
    <location>
        <begin position="189"/>
        <end position="213"/>
    </location>
</feature>
<feature type="transmembrane region" description="Helical" evidence="1">
    <location>
        <begin position="73"/>
        <end position="91"/>
    </location>
</feature>
<dbReference type="RefSeq" id="WP_162452865.1">
    <property type="nucleotide sequence ID" value="NZ_WLZY01000010.1"/>
</dbReference>
<dbReference type="EMBL" id="WLZY01000010">
    <property type="protein sequence ID" value="NDL60161.1"/>
    <property type="molecule type" value="Genomic_DNA"/>
</dbReference>
<gene>
    <name evidence="2" type="ORF">F7O44_24105</name>
</gene>
<evidence type="ECO:0008006" key="4">
    <source>
        <dbReference type="Google" id="ProtNLM"/>
    </source>
</evidence>
<feature type="transmembrane region" description="Helical" evidence="1">
    <location>
        <begin position="251"/>
        <end position="273"/>
    </location>
</feature>
<proteinExistence type="predicted"/>
<protein>
    <recommendedName>
        <fullName evidence="4">ABC transporter permease subunit</fullName>
    </recommendedName>
</protein>
<keyword evidence="1" id="KW-0472">Membrane</keyword>
<feature type="transmembrane region" description="Helical" evidence="1">
    <location>
        <begin position="112"/>
        <end position="137"/>
    </location>
</feature>
<keyword evidence="1" id="KW-0812">Transmembrane</keyword>
<sequence>MINAFASETTLLRNRPMPLVVGGGWVAMVLAFAFGVPYIVYSTLDPVDAQADRADLLDALVPASLDATSASSYPLFGGALMLILGVLITGPEYRWNTWTARFTQGPSRTQVILAKVAAGTVAVFVIAVVVVLASAAASMLIATIEGESLILPPAGDVLASVGAATLISTAWMTVGAALGVIFRGTTVALAVGLLWTLGLENAVSGLAGMFSMLEPLRAVLLGPASGSLVASLGARTQGDGGTPGVVDYVSAPVACLVLAAYIALSTTVAVAVIRRRDVT</sequence>
<feature type="transmembrane region" description="Helical" evidence="1">
    <location>
        <begin position="157"/>
        <end position="182"/>
    </location>
</feature>
<keyword evidence="1" id="KW-1133">Transmembrane helix</keyword>
<keyword evidence="3" id="KW-1185">Reference proteome</keyword>
<organism evidence="2 3">
    <name type="scientific">Phytoactinopolyspora mesophila</name>
    <dbReference type="NCBI Taxonomy" id="2650750"/>
    <lineage>
        <taxon>Bacteria</taxon>
        <taxon>Bacillati</taxon>
        <taxon>Actinomycetota</taxon>
        <taxon>Actinomycetes</taxon>
        <taxon>Jiangellales</taxon>
        <taxon>Jiangellaceae</taxon>
        <taxon>Phytoactinopolyspora</taxon>
    </lineage>
</organism>
<evidence type="ECO:0000313" key="3">
    <source>
        <dbReference type="Proteomes" id="UP000460435"/>
    </source>
</evidence>
<accession>A0A7K3M9Z9</accession>
<name>A0A7K3M9Z9_9ACTN</name>